<reference evidence="3" key="2">
    <citation type="submission" date="2025-09" db="UniProtKB">
        <authorList>
            <consortium name="Ensembl"/>
        </authorList>
    </citation>
    <scope>IDENTIFICATION</scope>
</reference>
<dbReference type="Pfam" id="PF16399">
    <property type="entry name" value="Aquarius_N_1st"/>
    <property type="match status" value="1"/>
</dbReference>
<reference evidence="3" key="1">
    <citation type="submission" date="2025-08" db="UniProtKB">
        <authorList>
            <consortium name="Ensembl"/>
        </authorList>
    </citation>
    <scope>IDENTIFICATION</scope>
</reference>
<protein>
    <submittedName>
        <fullName evidence="3">Uncharacterized protein</fullName>
    </submittedName>
</protein>
<evidence type="ECO:0000259" key="1">
    <source>
        <dbReference type="Pfam" id="PF16399"/>
    </source>
</evidence>
<name>A0A8C1KM24_CYPCA</name>
<dbReference type="Pfam" id="PF21143">
    <property type="entry name" value="Aquarius_N_2nd"/>
    <property type="match status" value="1"/>
</dbReference>
<dbReference type="InterPro" id="IPR048966">
    <property type="entry name" value="Aquarius_b-barrel"/>
</dbReference>
<evidence type="ECO:0000259" key="2">
    <source>
        <dbReference type="Pfam" id="PF21143"/>
    </source>
</evidence>
<dbReference type="AlphaFoldDB" id="A0A8C1KM24"/>
<organism evidence="3 4">
    <name type="scientific">Cyprinus carpio</name>
    <name type="common">Common carp</name>
    <dbReference type="NCBI Taxonomy" id="7962"/>
    <lineage>
        <taxon>Eukaryota</taxon>
        <taxon>Metazoa</taxon>
        <taxon>Chordata</taxon>
        <taxon>Craniata</taxon>
        <taxon>Vertebrata</taxon>
        <taxon>Euteleostomi</taxon>
        <taxon>Actinopterygii</taxon>
        <taxon>Neopterygii</taxon>
        <taxon>Teleostei</taxon>
        <taxon>Ostariophysi</taxon>
        <taxon>Cypriniformes</taxon>
        <taxon>Cyprinidae</taxon>
        <taxon>Cyprininae</taxon>
        <taxon>Cyprinus</taxon>
    </lineage>
</organism>
<feature type="domain" description="RNA helicase aquarius N-terminal" evidence="1">
    <location>
        <begin position="7"/>
        <end position="244"/>
    </location>
</feature>
<dbReference type="Ensembl" id="ENSCCRT00010053910.1">
    <property type="protein sequence ID" value="ENSCCRP00010049168.1"/>
    <property type="gene ID" value="ENSCCRG00010020834.1"/>
</dbReference>
<proteinExistence type="predicted"/>
<sequence>MFHLMLLNKCLLHYFSETCVAMMLSICVNDNVTFYILVFASVFKHAPTHFPHFFKCVMESCLSGEQLCLSLKEQTVLLLFLDHCFNSLVNIVLDLIREQVQKLVSLPMWMYLLQMRLQQELKKVPKLQKFWNLIKKNYEKMEPQDMEQVKKECTFLASFIKKFLVVLMSIPAAGSVSMEKVHCCERFIEFMIDLEVSCHSRFLRFLIFSYYDKVSTKCKFTLSLLDMLKFYTGFEISDQTGSVTHLTHTLNIILVHLSACDPNTLHRVSAYLCLLPVLPDAEDTSYHKEFLLELLTNLPEQLNQMPLYPAEKIIWDQYIVATEYYSGEGCLALPKLNLQFLTLHNYLLRNFSLFHHGLNNSWTSLAKNGVGGWTKMAQSIASFSIMEVTKPNIKENWPVRVRADVTLNLKVRDNIKSKWEGLRKHDVCFLITVRPNLLYSTRFDRRQLFVDQTGVVYVRGCEVQGMLDDKGRVIEEESGHFWSGDVSVN</sequence>
<dbReference type="Proteomes" id="UP000694427">
    <property type="component" value="Unplaced"/>
</dbReference>
<accession>A0A8C1KM24</accession>
<evidence type="ECO:0000313" key="4">
    <source>
        <dbReference type="Proteomes" id="UP000694427"/>
    </source>
</evidence>
<keyword evidence="4" id="KW-1185">Reference proteome</keyword>
<dbReference type="InterPro" id="IPR032174">
    <property type="entry name" value="Aquarius_N"/>
</dbReference>
<evidence type="ECO:0000313" key="3">
    <source>
        <dbReference type="Ensembl" id="ENSCCRP00010049168.1"/>
    </source>
</evidence>
<feature type="domain" description="RNA helicase aquarius beta-barrel" evidence="2">
    <location>
        <begin position="371"/>
        <end position="479"/>
    </location>
</feature>